<reference evidence="4" key="2">
    <citation type="submission" date="2023-04" db="EMBL/GenBank/DDBJ databases">
        <authorList>
            <person name="Bruccoleri R.E."/>
            <person name="Oakeley E.J."/>
            <person name="Faust A.-M."/>
            <person name="Dessus-Babus S."/>
            <person name="Altorfer M."/>
            <person name="Burckhardt D."/>
            <person name="Oertli M."/>
            <person name="Naumann U."/>
            <person name="Petersen F."/>
            <person name="Wong J."/>
        </authorList>
    </citation>
    <scope>NUCLEOTIDE SEQUENCE</scope>
    <source>
        <strain evidence="4">GSM-AAB239-AS_SAM_17_03QT</strain>
        <tissue evidence="4">Leaf</tissue>
    </source>
</reference>
<dbReference type="AlphaFoldDB" id="A0AAX6GG20"/>
<feature type="region of interest" description="Disordered" evidence="1">
    <location>
        <begin position="164"/>
        <end position="386"/>
    </location>
</feature>
<dbReference type="InterPro" id="IPR006867">
    <property type="entry name" value="DUF632"/>
</dbReference>
<dbReference type="InterPro" id="IPR006868">
    <property type="entry name" value="DUF630"/>
</dbReference>
<feature type="domain" description="DUF630" evidence="3">
    <location>
        <begin position="1"/>
        <end position="57"/>
    </location>
</feature>
<accession>A0AAX6GG20</accession>
<feature type="compositionally biased region" description="Pro residues" evidence="1">
    <location>
        <begin position="63"/>
        <end position="74"/>
    </location>
</feature>
<feature type="compositionally biased region" description="Low complexity" evidence="1">
    <location>
        <begin position="304"/>
        <end position="315"/>
    </location>
</feature>
<dbReference type="PANTHER" id="PTHR21450:SF41">
    <property type="entry name" value="RNA POLYMERASE SUBUNIT BETA, PUTATIVE (DUF630 AND DUF632)-RELATED"/>
    <property type="match status" value="1"/>
</dbReference>
<dbReference type="Pfam" id="PF04782">
    <property type="entry name" value="DUF632"/>
    <property type="match status" value="1"/>
</dbReference>
<feature type="compositionally biased region" description="Pro residues" evidence="1">
    <location>
        <begin position="278"/>
        <end position="288"/>
    </location>
</feature>
<feature type="compositionally biased region" description="Acidic residues" evidence="1">
    <location>
        <begin position="323"/>
        <end position="332"/>
    </location>
</feature>
<evidence type="ECO:0000259" key="3">
    <source>
        <dbReference type="Pfam" id="PF04783"/>
    </source>
</evidence>
<evidence type="ECO:0000259" key="2">
    <source>
        <dbReference type="Pfam" id="PF04782"/>
    </source>
</evidence>
<dbReference type="PANTHER" id="PTHR21450">
    <property type="entry name" value="PROTEIN ALTERED PHOSPHATE STARVATION RESPONSE 1"/>
    <property type="match status" value="1"/>
</dbReference>
<dbReference type="EMBL" id="JANAVB010020398">
    <property type="protein sequence ID" value="KAJ6827245.1"/>
    <property type="molecule type" value="Genomic_DNA"/>
</dbReference>
<feature type="compositionally biased region" description="Low complexity" evidence="1">
    <location>
        <begin position="266"/>
        <end position="277"/>
    </location>
</feature>
<feature type="compositionally biased region" description="Low complexity" evidence="1">
    <location>
        <begin position="369"/>
        <end position="380"/>
    </location>
</feature>
<feature type="compositionally biased region" description="Gly residues" evidence="1">
    <location>
        <begin position="223"/>
        <end position="232"/>
    </location>
</feature>
<evidence type="ECO:0000313" key="5">
    <source>
        <dbReference type="Proteomes" id="UP001140949"/>
    </source>
</evidence>
<feature type="compositionally biased region" description="Low complexity" evidence="1">
    <location>
        <begin position="345"/>
        <end position="356"/>
    </location>
</feature>
<feature type="compositionally biased region" description="Acidic residues" evidence="1">
    <location>
        <begin position="132"/>
        <end position="146"/>
    </location>
</feature>
<name>A0AAX6GG20_IRIPA</name>
<organism evidence="4 5">
    <name type="scientific">Iris pallida</name>
    <name type="common">Sweet iris</name>
    <dbReference type="NCBI Taxonomy" id="29817"/>
    <lineage>
        <taxon>Eukaryota</taxon>
        <taxon>Viridiplantae</taxon>
        <taxon>Streptophyta</taxon>
        <taxon>Embryophyta</taxon>
        <taxon>Tracheophyta</taxon>
        <taxon>Spermatophyta</taxon>
        <taxon>Magnoliopsida</taxon>
        <taxon>Liliopsida</taxon>
        <taxon>Asparagales</taxon>
        <taxon>Iridaceae</taxon>
        <taxon>Iridoideae</taxon>
        <taxon>Irideae</taxon>
        <taxon>Iris</taxon>
    </lineage>
</organism>
<dbReference type="Proteomes" id="UP001140949">
    <property type="component" value="Unassembled WGS sequence"/>
</dbReference>
<feature type="compositionally biased region" description="Low complexity" evidence="1">
    <location>
        <begin position="106"/>
        <end position="116"/>
    </location>
</feature>
<sequence>MGCVGSKLEELEAVALCRDRTELLAEAIRHRYAFADAHAAYADSLRSVCVSLHRLLEASSSVQPPPSPHLPLPPQRKGGGIEPLPTLPPQPPSSAAAGGPHRHSHSGSGSHIQFHSSDSEGDDDLPLHSSDDDNYEQQQQEEEGEDGAYHHLHSDEPVVHHLHYARNQPPPNSVSYEHRPQSPESGTIHYASTSSPYPPYPPSYPYSSYPPSYPYPDPDPYGGRDGGGGGGYPPNTGYGYYGSGSGGGFFGSSSSSLPPQQPPWGAPGASTSSSSAAPKPPPPPPSPPRASTWDFLNPFHANESYYPPYTPSRSSNEVREAEGIPDLEDEEHEVVKEAYGDRKSVPSASTSASGSPIEHIMEGKGKGKSSAATENSSANSHYQTRSVVGAVDEADVVEKKVVGERPQEEIRNVATAAAAAAPPANPRRFLDVSDIGGEIKIQGDRAFSLAMELSGVLELGKHPYHHHRSAVYKVPTVMMCVMPPSSMGDDFLNFEEDMERSSKTLSSTLQKLYIWEKKLQDEVRAEERMRLLHDRNCKKLKRLDERGAEAHKLDEVQKIIRKLSTKIRIAIQVVNTISTKINKLRDEELWPRIKELIQGLVRMWKGMLECHRIQCEAISEAKSLDSIASGGRLGETCLEAMMQLELELLRWIGNFSAWINAQKNYVKAMNGWLILCLHYEPEVTADGIPPYSPGRVGAPPVFVICNYWSQALDRLSEKEVIDAMQAFATNLRRLWEQNSAGHQQMRPNRDMDRWVKAREREAQIMHKEVDALNKKLVLVSGENGLPNQTAEASSLHLGLRQVFEAMENFIANSLRAYEELHTQSEEEEAAGDSAGGP</sequence>
<feature type="domain" description="DUF632" evidence="2">
    <location>
        <begin position="435"/>
        <end position="732"/>
    </location>
</feature>
<dbReference type="Pfam" id="PF04783">
    <property type="entry name" value="DUF630"/>
    <property type="match status" value="1"/>
</dbReference>
<evidence type="ECO:0000313" key="4">
    <source>
        <dbReference type="EMBL" id="KAJ6827245.1"/>
    </source>
</evidence>
<proteinExistence type="predicted"/>
<feature type="compositionally biased region" description="Basic and acidic residues" evidence="1">
    <location>
        <begin position="333"/>
        <end position="344"/>
    </location>
</feature>
<reference evidence="4" key="1">
    <citation type="journal article" date="2023" name="GigaByte">
        <title>Genome assembly of the bearded iris, Iris pallida Lam.</title>
        <authorList>
            <person name="Bruccoleri R.E."/>
            <person name="Oakeley E.J."/>
            <person name="Faust A.M.E."/>
            <person name="Altorfer M."/>
            <person name="Dessus-Babus S."/>
            <person name="Burckhardt D."/>
            <person name="Oertli M."/>
            <person name="Naumann U."/>
            <person name="Petersen F."/>
            <person name="Wong J."/>
        </authorList>
    </citation>
    <scope>NUCLEOTIDE SEQUENCE</scope>
    <source>
        <strain evidence="4">GSM-AAB239-AS_SAM_17_03QT</strain>
    </source>
</reference>
<feature type="region of interest" description="Disordered" evidence="1">
    <location>
        <begin position="59"/>
        <end position="146"/>
    </location>
</feature>
<comment type="caution">
    <text evidence="4">The sequence shown here is derived from an EMBL/GenBank/DDBJ whole genome shotgun (WGS) entry which is preliminary data.</text>
</comment>
<gene>
    <name evidence="4" type="ORF">M6B38_369020</name>
</gene>
<keyword evidence="5" id="KW-1185">Reference proteome</keyword>
<feature type="compositionally biased region" description="Gly residues" evidence="1">
    <location>
        <begin position="239"/>
        <end position="250"/>
    </location>
</feature>
<evidence type="ECO:0000256" key="1">
    <source>
        <dbReference type="SAM" id="MobiDB-lite"/>
    </source>
</evidence>
<protein>
    <submittedName>
        <fullName evidence="4">Uncharacterized protein</fullName>
    </submittedName>
</protein>